<dbReference type="InterPro" id="IPR000182">
    <property type="entry name" value="GNAT_dom"/>
</dbReference>
<evidence type="ECO:0000259" key="3">
    <source>
        <dbReference type="PROSITE" id="PS51186"/>
    </source>
</evidence>
<name>A0A345PM80_9BACI</name>
<keyword evidence="5" id="KW-1185">Reference proteome</keyword>
<dbReference type="PROSITE" id="PS51186">
    <property type="entry name" value="GNAT"/>
    <property type="match status" value="1"/>
</dbReference>
<sequence>MKKKDIPQVQHVAKTSWNATYEGIIPLGIQENFLLSAYSDKNMKSRLKHSIIYVAEAEGKIVGFANYSPITTDGKTELGAIYLYPEYQGKGIGTAFLQQGIKQLGNVKEILLNVEKNNKIGMNFYTAKGFEVVSEFEDNFGGHILNTVRMVLKVNKITSNS</sequence>
<dbReference type="KEGG" id="ocn:CUC15_06295"/>
<evidence type="ECO:0000256" key="1">
    <source>
        <dbReference type="ARBA" id="ARBA00022679"/>
    </source>
</evidence>
<proteinExistence type="predicted"/>
<dbReference type="SUPFAM" id="SSF55729">
    <property type="entry name" value="Acyl-CoA N-acyltransferases (Nat)"/>
    <property type="match status" value="1"/>
</dbReference>
<dbReference type="CDD" id="cd04301">
    <property type="entry name" value="NAT_SF"/>
    <property type="match status" value="1"/>
</dbReference>
<dbReference type="Pfam" id="PF00583">
    <property type="entry name" value="Acetyltransf_1"/>
    <property type="match status" value="1"/>
</dbReference>
<dbReference type="Gene3D" id="3.40.630.30">
    <property type="match status" value="1"/>
</dbReference>
<dbReference type="PANTHER" id="PTHR43800:SF1">
    <property type="entry name" value="PEPTIDYL-LYSINE N-ACETYLTRANSFERASE YJAB"/>
    <property type="match status" value="1"/>
</dbReference>
<evidence type="ECO:0000313" key="5">
    <source>
        <dbReference type="Proteomes" id="UP000253908"/>
    </source>
</evidence>
<dbReference type="PANTHER" id="PTHR43800">
    <property type="entry name" value="PEPTIDYL-LYSINE N-ACETYLTRANSFERASE YJAB"/>
    <property type="match status" value="1"/>
</dbReference>
<keyword evidence="1 4" id="KW-0808">Transferase</keyword>
<dbReference type="OrthoDB" id="794462at2"/>
<dbReference type="EMBL" id="CP024848">
    <property type="protein sequence ID" value="AXI11110.1"/>
    <property type="molecule type" value="Genomic_DNA"/>
</dbReference>
<evidence type="ECO:0000313" key="4">
    <source>
        <dbReference type="EMBL" id="AXI11110.1"/>
    </source>
</evidence>
<keyword evidence="2" id="KW-0012">Acyltransferase</keyword>
<reference evidence="5" key="1">
    <citation type="submission" date="2017-11" db="EMBL/GenBank/DDBJ databases">
        <authorList>
            <person name="Zhu W."/>
        </authorList>
    </citation>
    <scope>NUCLEOTIDE SEQUENCE [LARGE SCALE GENOMIC DNA]</scope>
    <source>
        <strain evidence="5">160</strain>
    </source>
</reference>
<dbReference type="InterPro" id="IPR016181">
    <property type="entry name" value="Acyl_CoA_acyltransferase"/>
</dbReference>
<dbReference type="GO" id="GO:0016747">
    <property type="term" value="F:acyltransferase activity, transferring groups other than amino-acyl groups"/>
    <property type="evidence" value="ECO:0007669"/>
    <property type="project" value="InterPro"/>
</dbReference>
<protein>
    <submittedName>
        <fullName evidence="4">GNAT family N-acetyltransferase</fullName>
    </submittedName>
</protein>
<feature type="domain" description="N-acetyltransferase" evidence="3">
    <location>
        <begin position="1"/>
        <end position="155"/>
    </location>
</feature>
<dbReference type="Proteomes" id="UP000253908">
    <property type="component" value="Chromosome"/>
</dbReference>
<accession>A0A345PM80</accession>
<evidence type="ECO:0000256" key="2">
    <source>
        <dbReference type="ARBA" id="ARBA00023315"/>
    </source>
</evidence>
<dbReference type="AlphaFoldDB" id="A0A345PM80"/>
<gene>
    <name evidence="4" type="ORF">CUC15_06295</name>
</gene>
<organism evidence="4 5">
    <name type="scientific">Oceanobacillus zhaokaii</name>
    <dbReference type="NCBI Taxonomy" id="2052660"/>
    <lineage>
        <taxon>Bacteria</taxon>
        <taxon>Bacillati</taxon>
        <taxon>Bacillota</taxon>
        <taxon>Bacilli</taxon>
        <taxon>Bacillales</taxon>
        <taxon>Bacillaceae</taxon>
        <taxon>Oceanobacillus</taxon>
    </lineage>
</organism>